<dbReference type="EMBL" id="JH711590">
    <property type="protein sequence ID" value="EIW74911.1"/>
    <property type="molecule type" value="Genomic_DNA"/>
</dbReference>
<dbReference type="RefSeq" id="XP_007774969.1">
    <property type="nucleotide sequence ID" value="XM_007776779.1"/>
</dbReference>
<dbReference type="Pfam" id="PF00106">
    <property type="entry name" value="adh_short"/>
    <property type="match status" value="1"/>
</dbReference>
<protein>
    <submittedName>
        <fullName evidence="2">Oxidoreductase</fullName>
    </submittedName>
</protein>
<keyword evidence="1" id="KW-0175">Coiled coil</keyword>
<dbReference type="InterPro" id="IPR002347">
    <property type="entry name" value="SDR_fam"/>
</dbReference>
<dbReference type="AlphaFoldDB" id="A0A5M3M8B7"/>
<feature type="coiled-coil region" evidence="1">
    <location>
        <begin position="38"/>
        <end position="65"/>
    </location>
</feature>
<sequence length="311" mass="33698">MFGSKKWDPKDKHIYITGGSQGLGLALARLLVKRGAHVSIVARNAEKLEKAKKEIEAARASDSQRVLSFSFSLDNASESAAALKAASDAHGGRAPDAVFTCAGASKPMFFLDMEEQDLTKGMVDGYWVQAWTALAAAKAMAKQGVKGKIVLVSSTLGYMSFVGYASYSPAKHALRGLADTLRSELLLYGIDVHCFFPPTMFTPGYDEESKSKPAITKKIEETDDGLTAEQAALGLFHGVEKNQPHITADLITSLFHASTRGSAPRNNAFVETILDFVALIGVPIWRSGVDKQVLAHREEHQGYLQKKGFFS</sequence>
<reference evidence="3" key="1">
    <citation type="journal article" date="2012" name="Science">
        <title>The Paleozoic origin of enzymatic lignin decomposition reconstructed from 31 fungal genomes.</title>
        <authorList>
            <person name="Floudas D."/>
            <person name="Binder M."/>
            <person name="Riley R."/>
            <person name="Barry K."/>
            <person name="Blanchette R.A."/>
            <person name="Henrissat B."/>
            <person name="Martinez A.T."/>
            <person name="Otillar R."/>
            <person name="Spatafora J.W."/>
            <person name="Yadav J.S."/>
            <person name="Aerts A."/>
            <person name="Benoit I."/>
            <person name="Boyd A."/>
            <person name="Carlson A."/>
            <person name="Copeland A."/>
            <person name="Coutinho P.M."/>
            <person name="de Vries R.P."/>
            <person name="Ferreira P."/>
            <person name="Findley K."/>
            <person name="Foster B."/>
            <person name="Gaskell J."/>
            <person name="Glotzer D."/>
            <person name="Gorecki P."/>
            <person name="Heitman J."/>
            <person name="Hesse C."/>
            <person name="Hori C."/>
            <person name="Igarashi K."/>
            <person name="Jurgens J.A."/>
            <person name="Kallen N."/>
            <person name="Kersten P."/>
            <person name="Kohler A."/>
            <person name="Kuees U."/>
            <person name="Kumar T.K.A."/>
            <person name="Kuo A."/>
            <person name="LaButti K."/>
            <person name="Larrondo L.F."/>
            <person name="Lindquist E."/>
            <person name="Ling A."/>
            <person name="Lombard V."/>
            <person name="Lucas S."/>
            <person name="Lundell T."/>
            <person name="Martin R."/>
            <person name="McLaughlin D.J."/>
            <person name="Morgenstern I."/>
            <person name="Morin E."/>
            <person name="Murat C."/>
            <person name="Nagy L.G."/>
            <person name="Nolan M."/>
            <person name="Ohm R.A."/>
            <person name="Patyshakuliyeva A."/>
            <person name="Rokas A."/>
            <person name="Ruiz-Duenas F.J."/>
            <person name="Sabat G."/>
            <person name="Salamov A."/>
            <person name="Samejima M."/>
            <person name="Schmutz J."/>
            <person name="Slot J.C."/>
            <person name="St John F."/>
            <person name="Stenlid J."/>
            <person name="Sun H."/>
            <person name="Sun S."/>
            <person name="Syed K."/>
            <person name="Tsang A."/>
            <person name="Wiebenga A."/>
            <person name="Young D."/>
            <person name="Pisabarro A."/>
            <person name="Eastwood D.C."/>
            <person name="Martin F."/>
            <person name="Cullen D."/>
            <person name="Grigoriev I.V."/>
            <person name="Hibbett D.S."/>
        </authorList>
    </citation>
    <scope>NUCLEOTIDE SEQUENCE [LARGE SCALE GENOMIC DNA]</scope>
    <source>
        <strain evidence="3">RWD-64-598 SS2</strain>
    </source>
</reference>
<dbReference type="OMA" id="ICGVFEE"/>
<dbReference type="Proteomes" id="UP000053558">
    <property type="component" value="Unassembled WGS sequence"/>
</dbReference>
<dbReference type="PRINTS" id="PR00081">
    <property type="entry name" value="GDHRDH"/>
</dbReference>
<proteinExistence type="predicted"/>
<dbReference type="GO" id="GO:0030148">
    <property type="term" value="P:sphingolipid biosynthetic process"/>
    <property type="evidence" value="ECO:0007669"/>
    <property type="project" value="TreeGrafter"/>
</dbReference>
<keyword evidence="3" id="KW-1185">Reference proteome</keyword>
<dbReference type="SUPFAM" id="SSF51735">
    <property type="entry name" value="NAD(P)-binding Rossmann-fold domains"/>
    <property type="match status" value="1"/>
</dbReference>
<evidence type="ECO:0000313" key="3">
    <source>
        <dbReference type="Proteomes" id="UP000053558"/>
    </source>
</evidence>
<evidence type="ECO:0000313" key="2">
    <source>
        <dbReference type="EMBL" id="EIW74911.1"/>
    </source>
</evidence>
<dbReference type="PANTHER" id="PTHR43550">
    <property type="entry name" value="3-KETODIHYDROSPHINGOSINE REDUCTASE"/>
    <property type="match status" value="1"/>
</dbReference>
<organism evidence="2 3">
    <name type="scientific">Coniophora puteana (strain RWD-64-598)</name>
    <name type="common">Brown rot fungus</name>
    <dbReference type="NCBI Taxonomy" id="741705"/>
    <lineage>
        <taxon>Eukaryota</taxon>
        <taxon>Fungi</taxon>
        <taxon>Dikarya</taxon>
        <taxon>Basidiomycota</taxon>
        <taxon>Agaricomycotina</taxon>
        <taxon>Agaricomycetes</taxon>
        <taxon>Agaricomycetidae</taxon>
        <taxon>Boletales</taxon>
        <taxon>Coniophorineae</taxon>
        <taxon>Coniophoraceae</taxon>
        <taxon>Coniophora</taxon>
    </lineage>
</organism>
<gene>
    <name evidence="2" type="ORF">CONPUDRAFT_93678</name>
</gene>
<accession>A0A5M3M8B7</accession>
<dbReference type="GO" id="GO:0005789">
    <property type="term" value="C:endoplasmic reticulum membrane"/>
    <property type="evidence" value="ECO:0007669"/>
    <property type="project" value="TreeGrafter"/>
</dbReference>
<dbReference type="PANTHER" id="PTHR43550:SF3">
    <property type="entry name" value="3-KETODIHYDROSPHINGOSINE REDUCTASE"/>
    <property type="match status" value="1"/>
</dbReference>
<dbReference type="OrthoDB" id="10267115at2759"/>
<dbReference type="GO" id="GO:0006666">
    <property type="term" value="P:3-keto-sphinganine metabolic process"/>
    <property type="evidence" value="ECO:0007669"/>
    <property type="project" value="TreeGrafter"/>
</dbReference>
<dbReference type="FunFam" id="3.40.50.720:FF:000468">
    <property type="entry name" value="Short-chain dehydrogenase, putative"/>
    <property type="match status" value="1"/>
</dbReference>
<evidence type="ECO:0000256" key="1">
    <source>
        <dbReference type="SAM" id="Coils"/>
    </source>
</evidence>
<dbReference type="GO" id="GO:0047560">
    <property type="term" value="F:3-dehydrosphinganine reductase activity"/>
    <property type="evidence" value="ECO:0007669"/>
    <property type="project" value="TreeGrafter"/>
</dbReference>
<dbReference type="KEGG" id="cput:CONPUDRAFT_93678"/>
<dbReference type="InterPro" id="IPR036291">
    <property type="entry name" value="NAD(P)-bd_dom_sf"/>
</dbReference>
<comment type="caution">
    <text evidence="2">The sequence shown here is derived from an EMBL/GenBank/DDBJ whole genome shotgun (WGS) entry which is preliminary data.</text>
</comment>
<dbReference type="GeneID" id="19211603"/>
<name>A0A5M3M8B7_CONPW</name>
<dbReference type="Gene3D" id="3.40.50.720">
    <property type="entry name" value="NAD(P)-binding Rossmann-like Domain"/>
    <property type="match status" value="1"/>
</dbReference>